<organism evidence="1">
    <name type="scientific">Arundo donax</name>
    <name type="common">Giant reed</name>
    <name type="synonym">Donax arundinaceus</name>
    <dbReference type="NCBI Taxonomy" id="35708"/>
    <lineage>
        <taxon>Eukaryota</taxon>
        <taxon>Viridiplantae</taxon>
        <taxon>Streptophyta</taxon>
        <taxon>Embryophyta</taxon>
        <taxon>Tracheophyta</taxon>
        <taxon>Spermatophyta</taxon>
        <taxon>Magnoliopsida</taxon>
        <taxon>Liliopsida</taxon>
        <taxon>Poales</taxon>
        <taxon>Poaceae</taxon>
        <taxon>PACMAD clade</taxon>
        <taxon>Arundinoideae</taxon>
        <taxon>Arundineae</taxon>
        <taxon>Arundo</taxon>
    </lineage>
</organism>
<protein>
    <submittedName>
        <fullName evidence="1">Uncharacterized protein</fullName>
    </submittedName>
</protein>
<sequence length="38" mass="4459">MQIVSCILSYALQNFILHRDYFLACFVECFHSESLFLG</sequence>
<dbReference type="AlphaFoldDB" id="A0A0A9BJ91"/>
<evidence type="ECO:0000313" key="1">
    <source>
        <dbReference type="EMBL" id="JAD62198.1"/>
    </source>
</evidence>
<proteinExistence type="predicted"/>
<accession>A0A0A9BJ91</accession>
<dbReference type="EMBL" id="GBRH01235697">
    <property type="protein sequence ID" value="JAD62198.1"/>
    <property type="molecule type" value="Transcribed_RNA"/>
</dbReference>
<reference evidence="1" key="2">
    <citation type="journal article" date="2015" name="Data Brief">
        <title>Shoot transcriptome of the giant reed, Arundo donax.</title>
        <authorList>
            <person name="Barrero R.A."/>
            <person name="Guerrero F.D."/>
            <person name="Moolhuijzen P."/>
            <person name="Goolsby J.A."/>
            <person name="Tidwell J."/>
            <person name="Bellgard S.E."/>
            <person name="Bellgard M.I."/>
        </authorList>
    </citation>
    <scope>NUCLEOTIDE SEQUENCE</scope>
    <source>
        <tissue evidence="1">Shoot tissue taken approximately 20 cm above the soil surface</tissue>
    </source>
</reference>
<reference evidence="1" key="1">
    <citation type="submission" date="2014-09" db="EMBL/GenBank/DDBJ databases">
        <authorList>
            <person name="Magalhaes I.L.F."/>
            <person name="Oliveira U."/>
            <person name="Santos F.R."/>
            <person name="Vidigal T.H.D.A."/>
            <person name="Brescovit A.D."/>
            <person name="Santos A.J."/>
        </authorList>
    </citation>
    <scope>NUCLEOTIDE SEQUENCE</scope>
    <source>
        <tissue evidence="1">Shoot tissue taken approximately 20 cm above the soil surface</tissue>
    </source>
</reference>
<name>A0A0A9BJ91_ARUDO</name>